<organism evidence="8 9">
    <name type="scientific">Cohnella xylanilytica</name>
    <dbReference type="NCBI Taxonomy" id="557555"/>
    <lineage>
        <taxon>Bacteria</taxon>
        <taxon>Bacillati</taxon>
        <taxon>Bacillota</taxon>
        <taxon>Bacilli</taxon>
        <taxon>Bacillales</taxon>
        <taxon>Paenibacillaceae</taxon>
        <taxon>Cohnella</taxon>
    </lineage>
</organism>
<dbReference type="SUPFAM" id="SSF46689">
    <property type="entry name" value="Homeodomain-like"/>
    <property type="match status" value="2"/>
</dbReference>
<keyword evidence="4" id="KW-0597">Phosphoprotein</keyword>
<dbReference type="GO" id="GO:0003700">
    <property type="term" value="F:DNA-binding transcription factor activity"/>
    <property type="evidence" value="ECO:0007669"/>
    <property type="project" value="InterPro"/>
</dbReference>
<dbReference type="InterPro" id="IPR018060">
    <property type="entry name" value="HTH_AraC"/>
</dbReference>
<dbReference type="Pfam" id="PF12833">
    <property type="entry name" value="HTH_18"/>
    <property type="match status" value="1"/>
</dbReference>
<dbReference type="InterPro" id="IPR009057">
    <property type="entry name" value="Homeodomain-like_sf"/>
</dbReference>
<sequence>MYRVLIVDDQYFALLGLQQGVNWDELGVTDVRLAESAEQAMDMLSRHTVDLLICDIEMPGKSGLELLAWTERHSPDTRTIMLTCHADFEYAQRAIQHGAFHYLLKPVDYEQLRKAAGNAIAEVGKQKEREKYDFLMQDYRRKWEHQLPLLVERFWQDILSQRSSLHPDSLRRSAEIYGLSFAPDDRFILVLLGMEQWKEDLSARDEAIMEYALRNLAGELILEEREGAVIQNHAGLNLAIVYERRGGGSVGGSLERNCRRFLNECERLLQCSLSIYISAPVLLPDVLRAYADVTEREQRNVGRSRQVFPAEDPRRDKQPEKRPAAAPVGLFAEWATLLELGEREELERRVKQWFLSCEADGWTKEAYRPFVYGVLFIIHAVLAQKGLSVHESAKLKGLTDKAGCPRSPAALQSWAIDCLEAAVQLLKASDQLSSAVVAKVRQYIRSRLSQEITREELASHVYLNPAYLSRLFKKETGLSLSDAIIRERIREAMRLLEESELKITDIAERVGYISLGSFSNLFKRTIGVTPQQYRARKRGGG</sequence>
<evidence type="ECO:0000256" key="2">
    <source>
        <dbReference type="ARBA" id="ARBA00023125"/>
    </source>
</evidence>
<dbReference type="Proteomes" id="UP000553776">
    <property type="component" value="Unassembled WGS sequence"/>
</dbReference>
<dbReference type="PROSITE" id="PS00041">
    <property type="entry name" value="HTH_ARAC_FAMILY_1"/>
    <property type="match status" value="1"/>
</dbReference>
<dbReference type="Gene3D" id="3.40.50.2300">
    <property type="match status" value="1"/>
</dbReference>
<dbReference type="SUPFAM" id="SSF52172">
    <property type="entry name" value="CheY-like"/>
    <property type="match status" value="1"/>
</dbReference>
<dbReference type="EMBL" id="JACJVR010000038">
    <property type="protein sequence ID" value="MBB6691750.1"/>
    <property type="molecule type" value="Genomic_DNA"/>
</dbReference>
<dbReference type="InterPro" id="IPR020449">
    <property type="entry name" value="Tscrpt_reg_AraC-type_HTH"/>
</dbReference>
<dbReference type="GO" id="GO:0000160">
    <property type="term" value="P:phosphorelay signal transduction system"/>
    <property type="evidence" value="ECO:0007669"/>
    <property type="project" value="InterPro"/>
</dbReference>
<evidence type="ECO:0000256" key="5">
    <source>
        <dbReference type="SAM" id="MobiDB-lite"/>
    </source>
</evidence>
<dbReference type="SMART" id="SM00448">
    <property type="entry name" value="REC"/>
    <property type="match status" value="1"/>
</dbReference>
<evidence type="ECO:0000256" key="3">
    <source>
        <dbReference type="ARBA" id="ARBA00023163"/>
    </source>
</evidence>
<feature type="domain" description="Response regulatory" evidence="7">
    <location>
        <begin position="3"/>
        <end position="120"/>
    </location>
</feature>
<dbReference type="AlphaFoldDB" id="A0A841U0W4"/>
<evidence type="ECO:0000256" key="4">
    <source>
        <dbReference type="PROSITE-ProRule" id="PRU00169"/>
    </source>
</evidence>
<keyword evidence="2" id="KW-0238">DNA-binding</keyword>
<protein>
    <submittedName>
        <fullName evidence="8">Response regulator</fullName>
    </submittedName>
</protein>
<evidence type="ECO:0000259" key="7">
    <source>
        <dbReference type="PROSITE" id="PS50110"/>
    </source>
</evidence>
<dbReference type="InterPro" id="IPR011006">
    <property type="entry name" value="CheY-like_superfamily"/>
</dbReference>
<dbReference type="PROSITE" id="PS50110">
    <property type="entry name" value="RESPONSE_REGULATORY"/>
    <property type="match status" value="1"/>
</dbReference>
<comment type="caution">
    <text evidence="8">The sequence shown here is derived from an EMBL/GenBank/DDBJ whole genome shotgun (WGS) entry which is preliminary data.</text>
</comment>
<feature type="compositionally biased region" description="Basic and acidic residues" evidence="5">
    <location>
        <begin position="311"/>
        <end position="323"/>
    </location>
</feature>
<dbReference type="Pfam" id="PF00072">
    <property type="entry name" value="Response_reg"/>
    <property type="match status" value="1"/>
</dbReference>
<dbReference type="PANTHER" id="PTHR43280">
    <property type="entry name" value="ARAC-FAMILY TRANSCRIPTIONAL REGULATOR"/>
    <property type="match status" value="1"/>
</dbReference>
<dbReference type="InterPro" id="IPR001789">
    <property type="entry name" value="Sig_transdc_resp-reg_receiver"/>
</dbReference>
<evidence type="ECO:0000313" key="9">
    <source>
        <dbReference type="Proteomes" id="UP000553776"/>
    </source>
</evidence>
<accession>A0A841U0W4</accession>
<reference evidence="8 9" key="1">
    <citation type="submission" date="2020-08" db="EMBL/GenBank/DDBJ databases">
        <title>Cohnella phylogeny.</title>
        <authorList>
            <person name="Dunlap C."/>
        </authorList>
    </citation>
    <scope>NUCLEOTIDE SEQUENCE [LARGE SCALE GENOMIC DNA]</scope>
    <source>
        <strain evidence="8 9">DSM 25239</strain>
    </source>
</reference>
<keyword evidence="9" id="KW-1185">Reference proteome</keyword>
<gene>
    <name evidence="8" type="ORF">H7B90_10105</name>
</gene>
<keyword evidence="1" id="KW-0805">Transcription regulation</keyword>
<evidence type="ECO:0000256" key="1">
    <source>
        <dbReference type="ARBA" id="ARBA00023015"/>
    </source>
</evidence>
<dbReference type="PRINTS" id="PR00032">
    <property type="entry name" value="HTHARAC"/>
</dbReference>
<dbReference type="Gene3D" id="1.10.10.60">
    <property type="entry name" value="Homeodomain-like"/>
    <property type="match status" value="2"/>
</dbReference>
<dbReference type="InterPro" id="IPR018062">
    <property type="entry name" value="HTH_AraC-typ_CS"/>
</dbReference>
<keyword evidence="3" id="KW-0804">Transcription</keyword>
<evidence type="ECO:0000313" key="8">
    <source>
        <dbReference type="EMBL" id="MBB6691750.1"/>
    </source>
</evidence>
<feature type="modified residue" description="4-aspartylphosphate" evidence="4">
    <location>
        <position position="55"/>
    </location>
</feature>
<dbReference type="RefSeq" id="WP_185135745.1">
    <property type="nucleotide sequence ID" value="NZ_BORM01000013.1"/>
</dbReference>
<dbReference type="PANTHER" id="PTHR43280:SF2">
    <property type="entry name" value="HTH-TYPE TRANSCRIPTIONAL REGULATOR EXSA"/>
    <property type="match status" value="1"/>
</dbReference>
<dbReference type="PROSITE" id="PS01124">
    <property type="entry name" value="HTH_ARAC_FAMILY_2"/>
    <property type="match status" value="1"/>
</dbReference>
<dbReference type="SMART" id="SM00342">
    <property type="entry name" value="HTH_ARAC"/>
    <property type="match status" value="1"/>
</dbReference>
<dbReference type="GO" id="GO:0043565">
    <property type="term" value="F:sequence-specific DNA binding"/>
    <property type="evidence" value="ECO:0007669"/>
    <property type="project" value="InterPro"/>
</dbReference>
<proteinExistence type="predicted"/>
<feature type="region of interest" description="Disordered" evidence="5">
    <location>
        <begin position="301"/>
        <end position="324"/>
    </location>
</feature>
<evidence type="ECO:0000259" key="6">
    <source>
        <dbReference type="PROSITE" id="PS01124"/>
    </source>
</evidence>
<dbReference type="CDD" id="cd17536">
    <property type="entry name" value="REC_YesN-like"/>
    <property type="match status" value="1"/>
</dbReference>
<name>A0A841U0W4_9BACL</name>
<feature type="domain" description="HTH araC/xylS-type" evidence="6">
    <location>
        <begin position="438"/>
        <end position="536"/>
    </location>
</feature>